<accession>A0A8T3BYM1</accession>
<reference evidence="1" key="1">
    <citation type="journal article" date="2022" name="Front. Genet.">
        <title>Chromosome-Scale Assembly of the Dendrobium nobile Genome Provides Insights Into the Molecular Mechanism of the Biosynthesis of the Medicinal Active Ingredient of Dendrobium.</title>
        <authorList>
            <person name="Xu Q."/>
            <person name="Niu S.-C."/>
            <person name="Li K.-L."/>
            <person name="Zheng P.-J."/>
            <person name="Zhang X.-J."/>
            <person name="Jia Y."/>
            <person name="Liu Y."/>
            <person name="Niu Y.-X."/>
            <person name="Yu L.-H."/>
            <person name="Chen D.-F."/>
            <person name="Zhang G.-Q."/>
        </authorList>
    </citation>
    <scope>NUCLEOTIDE SEQUENCE</scope>
    <source>
        <tissue evidence="1">Leaf</tissue>
    </source>
</reference>
<sequence length="104" mass="12157">MVFYQRSYLVFNCFMKVSKWSPSGDIGDESPIVLIWISFPNLHPHFLSPHILHRLGLLFCNPVKVDNATVMGYRPSVARMLVEIDITKKFLDKIWLCHEKLGYF</sequence>
<dbReference type="PANTHER" id="PTHR31286">
    <property type="entry name" value="GLYCINE-RICH CELL WALL STRUCTURAL PROTEIN 1.8-LIKE"/>
    <property type="match status" value="1"/>
</dbReference>
<protein>
    <recommendedName>
        <fullName evidence="3">DUF4283 domain-containing protein</fullName>
    </recommendedName>
</protein>
<dbReference type="Proteomes" id="UP000829196">
    <property type="component" value="Unassembled WGS sequence"/>
</dbReference>
<evidence type="ECO:0000313" key="2">
    <source>
        <dbReference type="Proteomes" id="UP000829196"/>
    </source>
</evidence>
<keyword evidence="2" id="KW-1185">Reference proteome</keyword>
<organism evidence="1 2">
    <name type="scientific">Dendrobium nobile</name>
    <name type="common">Orchid</name>
    <dbReference type="NCBI Taxonomy" id="94219"/>
    <lineage>
        <taxon>Eukaryota</taxon>
        <taxon>Viridiplantae</taxon>
        <taxon>Streptophyta</taxon>
        <taxon>Embryophyta</taxon>
        <taxon>Tracheophyta</taxon>
        <taxon>Spermatophyta</taxon>
        <taxon>Magnoliopsida</taxon>
        <taxon>Liliopsida</taxon>
        <taxon>Asparagales</taxon>
        <taxon>Orchidaceae</taxon>
        <taxon>Epidendroideae</taxon>
        <taxon>Malaxideae</taxon>
        <taxon>Dendrobiinae</taxon>
        <taxon>Dendrobium</taxon>
    </lineage>
</organism>
<dbReference type="PANTHER" id="PTHR31286:SF179">
    <property type="entry name" value="RNASE H TYPE-1 DOMAIN-CONTAINING PROTEIN"/>
    <property type="match status" value="1"/>
</dbReference>
<dbReference type="InterPro" id="IPR040256">
    <property type="entry name" value="At4g02000-like"/>
</dbReference>
<evidence type="ECO:0000313" key="1">
    <source>
        <dbReference type="EMBL" id="KAI0522363.1"/>
    </source>
</evidence>
<proteinExistence type="predicted"/>
<name>A0A8T3BYM1_DENNO</name>
<gene>
    <name evidence="1" type="ORF">KFK09_004742</name>
</gene>
<dbReference type="OrthoDB" id="1939300at2759"/>
<evidence type="ECO:0008006" key="3">
    <source>
        <dbReference type="Google" id="ProtNLM"/>
    </source>
</evidence>
<dbReference type="EMBL" id="JAGYWB010000005">
    <property type="protein sequence ID" value="KAI0522363.1"/>
    <property type="molecule type" value="Genomic_DNA"/>
</dbReference>
<comment type="caution">
    <text evidence="1">The sequence shown here is derived from an EMBL/GenBank/DDBJ whole genome shotgun (WGS) entry which is preliminary data.</text>
</comment>
<dbReference type="AlphaFoldDB" id="A0A8T3BYM1"/>